<dbReference type="Proteomes" id="UP000051017">
    <property type="component" value="Unassembled WGS sequence"/>
</dbReference>
<proteinExistence type="predicted"/>
<dbReference type="PANTHER" id="PTHR46246:SF1">
    <property type="entry name" value="GUANOSINE-3',5'-BIS(DIPHOSPHATE) 3'-PYROPHOSPHOHYDROLASE MESH1"/>
    <property type="match status" value="1"/>
</dbReference>
<evidence type="ECO:0000313" key="2">
    <source>
        <dbReference type="Proteomes" id="UP000051017"/>
    </source>
</evidence>
<protein>
    <recommendedName>
        <fullName evidence="3">HD/PDEase domain-containing protein</fullName>
    </recommendedName>
</protein>
<dbReference type="GO" id="GO:0008893">
    <property type="term" value="F:guanosine-3',5'-bis(diphosphate) 3'-diphosphatase activity"/>
    <property type="evidence" value="ECO:0007669"/>
    <property type="project" value="TreeGrafter"/>
</dbReference>
<accession>A0A0R2QC96</accession>
<sequence length="170" mass="19288">MERAFALANHWHMNLVRKNTKIPYISHLMAVSALVLENGGSFDQASAGLLHDILEDTKCPEELLRATVGNTVTEIVKACTHEPSEDKTPEGWKKRKQHYLDHLLDPKRESKANLVALCDKVHNIECTVRDWHASGHDQSKMFVGFNAGWDLQLWWYNSLADAFDQLVVPA</sequence>
<dbReference type="AlphaFoldDB" id="A0A0R2QC96"/>
<dbReference type="Gene3D" id="1.10.3210.10">
    <property type="entry name" value="Hypothetical protein af1432"/>
    <property type="match status" value="1"/>
</dbReference>
<dbReference type="PANTHER" id="PTHR46246">
    <property type="entry name" value="GUANOSINE-3',5'-BIS(DIPHOSPHATE) 3'-PYROPHOSPHOHYDROLASE MESH1"/>
    <property type="match status" value="1"/>
</dbReference>
<dbReference type="EMBL" id="LIBJ01000476">
    <property type="protein sequence ID" value="KRO45571.1"/>
    <property type="molecule type" value="Genomic_DNA"/>
</dbReference>
<dbReference type="InterPro" id="IPR052194">
    <property type="entry name" value="MESH1"/>
</dbReference>
<dbReference type="Pfam" id="PF13328">
    <property type="entry name" value="HD_4"/>
    <property type="match status" value="1"/>
</dbReference>
<organism evidence="1 2">
    <name type="scientific">Acidimicrobiia bacterium BACL6 MAG-120924-bin43</name>
    <dbReference type="NCBI Taxonomy" id="1655583"/>
    <lineage>
        <taxon>Bacteria</taxon>
        <taxon>Bacillati</taxon>
        <taxon>Actinomycetota</taxon>
        <taxon>Acidimicrobiia</taxon>
        <taxon>acIV cluster</taxon>
    </lineage>
</organism>
<feature type="non-terminal residue" evidence="1">
    <location>
        <position position="170"/>
    </location>
</feature>
<evidence type="ECO:0000313" key="1">
    <source>
        <dbReference type="EMBL" id="KRO45571.1"/>
    </source>
</evidence>
<gene>
    <name evidence="1" type="ORF">ABR75_03550</name>
</gene>
<evidence type="ECO:0008006" key="3">
    <source>
        <dbReference type="Google" id="ProtNLM"/>
    </source>
</evidence>
<reference evidence="1 2" key="1">
    <citation type="submission" date="2015-10" db="EMBL/GenBank/DDBJ databases">
        <title>Metagenome-Assembled Genomes uncover a global brackish microbiome.</title>
        <authorList>
            <person name="Hugerth L.W."/>
            <person name="Larsson J."/>
            <person name="Alneberg J."/>
            <person name="Lindh M.V."/>
            <person name="Legrand C."/>
            <person name="Pinhassi J."/>
            <person name="Andersson A.F."/>
        </authorList>
    </citation>
    <scope>NUCLEOTIDE SEQUENCE [LARGE SCALE GENOMIC DNA]</scope>
    <source>
        <strain evidence="1">BACL6 MAG-120924-bin43</strain>
    </source>
</reference>
<comment type="caution">
    <text evidence="1">The sequence shown here is derived from an EMBL/GenBank/DDBJ whole genome shotgun (WGS) entry which is preliminary data.</text>
</comment>
<name>A0A0R2QC96_9ACTN</name>
<dbReference type="SUPFAM" id="SSF109604">
    <property type="entry name" value="HD-domain/PDEase-like"/>
    <property type="match status" value="1"/>
</dbReference>